<evidence type="ECO:0000313" key="3">
    <source>
        <dbReference type="Proteomes" id="UP000565745"/>
    </source>
</evidence>
<comment type="caution">
    <text evidence="2">The sequence shown here is derived from an EMBL/GenBank/DDBJ whole genome shotgun (WGS) entry which is preliminary data.</text>
</comment>
<dbReference type="EMBL" id="JACIFU010000002">
    <property type="protein sequence ID" value="MBB4174076.1"/>
    <property type="molecule type" value="Genomic_DNA"/>
</dbReference>
<dbReference type="CDD" id="cd10936">
    <property type="entry name" value="CE4_DAC2"/>
    <property type="match status" value="1"/>
</dbReference>
<protein>
    <submittedName>
        <fullName evidence="2">Polysaccharide deacetylase 2 family uncharacterized protein YibQ</fullName>
    </submittedName>
</protein>
<name>A0A7W6M854_9RHOB</name>
<feature type="compositionally biased region" description="Polar residues" evidence="1">
    <location>
        <begin position="225"/>
        <end position="241"/>
    </location>
</feature>
<accession>A0A7W6M854</accession>
<dbReference type="Gene3D" id="3.20.20.370">
    <property type="entry name" value="Glycoside hydrolase/deacetylase"/>
    <property type="match status" value="1"/>
</dbReference>
<dbReference type="SUPFAM" id="SSF88713">
    <property type="entry name" value="Glycoside hydrolase/deacetylase"/>
    <property type="match status" value="1"/>
</dbReference>
<feature type="region of interest" description="Disordered" evidence="1">
    <location>
        <begin position="46"/>
        <end position="286"/>
    </location>
</feature>
<dbReference type="InterPro" id="IPR006837">
    <property type="entry name" value="Divergent_DAC"/>
</dbReference>
<reference evidence="2 3" key="1">
    <citation type="submission" date="2020-08" db="EMBL/GenBank/DDBJ databases">
        <title>Genomic Encyclopedia of Type Strains, Phase IV (KMG-IV): sequencing the most valuable type-strain genomes for metagenomic binning, comparative biology and taxonomic classification.</title>
        <authorList>
            <person name="Goeker M."/>
        </authorList>
    </citation>
    <scope>NUCLEOTIDE SEQUENCE [LARGE SCALE GENOMIC DNA]</scope>
    <source>
        <strain evidence="2 3">DSM 101015</strain>
    </source>
</reference>
<organism evidence="2 3">
    <name type="scientific">Sulfitobacter noctilucicola</name>
    <dbReference type="NCBI Taxonomy" id="1342301"/>
    <lineage>
        <taxon>Bacteria</taxon>
        <taxon>Pseudomonadati</taxon>
        <taxon>Pseudomonadota</taxon>
        <taxon>Alphaproteobacteria</taxon>
        <taxon>Rhodobacterales</taxon>
        <taxon>Roseobacteraceae</taxon>
        <taxon>Sulfitobacter</taxon>
    </lineage>
</organism>
<gene>
    <name evidence="2" type="ORF">GGR93_001849</name>
</gene>
<proteinExistence type="predicted"/>
<evidence type="ECO:0000313" key="2">
    <source>
        <dbReference type="EMBL" id="MBB4174076.1"/>
    </source>
</evidence>
<feature type="compositionally biased region" description="Acidic residues" evidence="1">
    <location>
        <begin position="268"/>
        <end position="285"/>
    </location>
</feature>
<dbReference type="Pfam" id="PF04748">
    <property type="entry name" value="Polysacc_deac_2"/>
    <property type="match status" value="1"/>
</dbReference>
<dbReference type="AlphaFoldDB" id="A0A7W6M854"/>
<keyword evidence="3" id="KW-1185">Reference proteome</keyword>
<dbReference type="Proteomes" id="UP000565745">
    <property type="component" value="Unassembled WGS sequence"/>
</dbReference>
<sequence>MAGGFLSGALWGGVVSLGVGAVASVMVPVAQAPRVDATAMDGAEAPTAPEVSVVTPDASLSAPDQVVRNDPASDQPEPPAVDTLSTIETEAPSAPREPQSAIISGLDAPSEGDASGPLALNAEDPVFPNPQALAPMLPQEPDTVSVDTAPADLPDPAPQQGTDPNGEASTTDPEAPAAVTVQEDDAQEDPAPVESETAATPEQETPPVEGTASVPQTARVDQGAETDTLTPDTPAEQQADGTPNAPEADQQATLQPVEPPSILAPATEEPETAGDETPTETEDAPEVAMLAPTVRPQLGTPAVSLTERDSAVRIRRPEAETAEGGGEEVTVINEDRSARGSDLRPIVQFGQRFTNPDGKPLMGIVLIDDGTSPTTGASGIAALRSFPYSLNIAVDSSLADATERMKLYREAGFEVMAMVDLPGGARASDVETTLGVTLAQLGEVVGVLEGPQGGLQSSREVSDQVAAILAQSGHGLVTQDKGLNTMPKLARKEGVPADPVFRDFDSKGQTATVIRRFLDQAAFKAGQEGAVIMLGRLRPDTISALLLWGLQDRAGQVAIAPISAVLTRENAGG</sequence>
<evidence type="ECO:0000256" key="1">
    <source>
        <dbReference type="SAM" id="MobiDB-lite"/>
    </source>
</evidence>
<dbReference type="GO" id="GO:0005975">
    <property type="term" value="P:carbohydrate metabolic process"/>
    <property type="evidence" value="ECO:0007669"/>
    <property type="project" value="InterPro"/>
</dbReference>
<dbReference type="InterPro" id="IPR011330">
    <property type="entry name" value="Glyco_hydro/deAcase_b/a-brl"/>
</dbReference>
<feature type="compositionally biased region" description="Polar residues" evidence="1">
    <location>
        <begin position="159"/>
        <end position="172"/>
    </location>
</feature>